<reference evidence="2 3" key="1">
    <citation type="journal article" date="2023" name="G3 (Bethesda)">
        <title>A chromosome-length genome assembly and annotation of blackberry (Rubus argutus, cv. 'Hillquist').</title>
        <authorList>
            <person name="Bruna T."/>
            <person name="Aryal R."/>
            <person name="Dudchenko O."/>
            <person name="Sargent D.J."/>
            <person name="Mead D."/>
            <person name="Buti M."/>
            <person name="Cavallini A."/>
            <person name="Hytonen T."/>
            <person name="Andres J."/>
            <person name="Pham M."/>
            <person name="Weisz D."/>
            <person name="Mascagni F."/>
            <person name="Usai G."/>
            <person name="Natali L."/>
            <person name="Bassil N."/>
            <person name="Fernandez G.E."/>
            <person name="Lomsadze A."/>
            <person name="Armour M."/>
            <person name="Olukolu B."/>
            <person name="Poorten T."/>
            <person name="Britton C."/>
            <person name="Davik J."/>
            <person name="Ashrafi H."/>
            <person name="Aiden E.L."/>
            <person name="Borodovsky M."/>
            <person name="Worthington M."/>
        </authorList>
    </citation>
    <scope>NUCLEOTIDE SEQUENCE [LARGE SCALE GENOMIC DNA]</scope>
    <source>
        <strain evidence="2">PI 553951</strain>
    </source>
</reference>
<organism evidence="2 3">
    <name type="scientific">Rubus argutus</name>
    <name type="common">Southern blackberry</name>
    <dbReference type="NCBI Taxonomy" id="59490"/>
    <lineage>
        <taxon>Eukaryota</taxon>
        <taxon>Viridiplantae</taxon>
        <taxon>Streptophyta</taxon>
        <taxon>Embryophyta</taxon>
        <taxon>Tracheophyta</taxon>
        <taxon>Spermatophyta</taxon>
        <taxon>Magnoliopsida</taxon>
        <taxon>eudicotyledons</taxon>
        <taxon>Gunneridae</taxon>
        <taxon>Pentapetalae</taxon>
        <taxon>rosids</taxon>
        <taxon>fabids</taxon>
        <taxon>Rosales</taxon>
        <taxon>Rosaceae</taxon>
        <taxon>Rosoideae</taxon>
        <taxon>Rosoideae incertae sedis</taxon>
        <taxon>Rubus</taxon>
    </lineage>
</organism>
<feature type="region of interest" description="Disordered" evidence="1">
    <location>
        <begin position="39"/>
        <end position="71"/>
    </location>
</feature>
<gene>
    <name evidence="2" type="ORF">M0R45_016725</name>
</gene>
<evidence type="ECO:0000313" key="3">
    <source>
        <dbReference type="Proteomes" id="UP001457282"/>
    </source>
</evidence>
<keyword evidence="3" id="KW-1185">Reference proteome</keyword>
<evidence type="ECO:0000256" key="1">
    <source>
        <dbReference type="SAM" id="MobiDB-lite"/>
    </source>
</evidence>
<proteinExistence type="predicted"/>
<accession>A0AAW1XVW0</accession>
<dbReference type="EMBL" id="JBEDUW010000003">
    <property type="protein sequence ID" value="KAK9940050.1"/>
    <property type="molecule type" value="Genomic_DNA"/>
</dbReference>
<evidence type="ECO:0000313" key="2">
    <source>
        <dbReference type="EMBL" id="KAK9940050.1"/>
    </source>
</evidence>
<protein>
    <submittedName>
        <fullName evidence="2">Uncharacterized protein</fullName>
    </submittedName>
</protein>
<feature type="compositionally biased region" description="Polar residues" evidence="1">
    <location>
        <begin position="43"/>
        <end position="59"/>
    </location>
</feature>
<comment type="caution">
    <text evidence="2">The sequence shown here is derived from an EMBL/GenBank/DDBJ whole genome shotgun (WGS) entry which is preliminary data.</text>
</comment>
<name>A0AAW1XVW0_RUBAR</name>
<dbReference type="Proteomes" id="UP001457282">
    <property type="component" value="Unassembled WGS sequence"/>
</dbReference>
<sequence>MAEPKIPAITGSLPIPHHGFITLPLRLYNHPAMTPLHLLCHNSKPQSPANSRKLQSSPFTEPPPLKPPRLLLSAHSLPTELTRLRIFVATATDQNAAPPS</sequence>
<dbReference type="AlphaFoldDB" id="A0AAW1XVW0"/>